<proteinExistence type="predicted"/>
<gene>
    <name evidence="1" type="ORF">NLU14_22580</name>
</gene>
<name>A0ABT5YH44_9GAMM</name>
<dbReference type="EMBL" id="JANCMW010000333">
    <property type="protein sequence ID" value="MDF0753017.1"/>
    <property type="molecule type" value="Genomic_DNA"/>
</dbReference>
<organism evidence="1 2">
    <name type="scientific">Marinobacter iranensis</name>
    <dbReference type="NCBI Taxonomy" id="2962607"/>
    <lineage>
        <taxon>Bacteria</taxon>
        <taxon>Pseudomonadati</taxon>
        <taxon>Pseudomonadota</taxon>
        <taxon>Gammaproteobacteria</taxon>
        <taxon>Pseudomonadales</taxon>
        <taxon>Marinobacteraceae</taxon>
        <taxon>Marinobacter</taxon>
    </lineage>
</organism>
<dbReference type="RefSeq" id="WP_275710829.1">
    <property type="nucleotide sequence ID" value="NZ_JANCMW010000333.1"/>
</dbReference>
<dbReference type="Proteomes" id="UP001143391">
    <property type="component" value="Unassembled WGS sequence"/>
</dbReference>
<sequence length="83" mass="8822">PFGPVGSPNRLPGINAAAAGQAITLSSYNFADVGPNHVDVLNTQYRLLGGLRFKALGFEWESAALYSEARVRDTSDGISQTLL</sequence>
<accession>A0ABT5YH44</accession>
<evidence type="ECO:0008006" key="3">
    <source>
        <dbReference type="Google" id="ProtNLM"/>
    </source>
</evidence>
<comment type="caution">
    <text evidence="1">The sequence shown here is derived from an EMBL/GenBank/DDBJ whole genome shotgun (WGS) entry which is preliminary data.</text>
</comment>
<evidence type="ECO:0000313" key="1">
    <source>
        <dbReference type="EMBL" id="MDF0753017.1"/>
    </source>
</evidence>
<reference evidence="1" key="1">
    <citation type="submission" date="2022-07" db="EMBL/GenBank/DDBJ databases">
        <title>Marinobacter iranensis a new bacterium isolate from a hipersaline lake in Iran.</title>
        <authorList>
            <person name="Mohammad A.M.A."/>
            <person name="Cristina S.-P."/>
            <person name="Antonio V."/>
        </authorList>
    </citation>
    <scope>NUCLEOTIDE SEQUENCE</scope>
    <source>
        <strain evidence="1">71-i</strain>
    </source>
</reference>
<feature type="non-terminal residue" evidence="1">
    <location>
        <position position="1"/>
    </location>
</feature>
<keyword evidence="2" id="KW-1185">Reference proteome</keyword>
<feature type="non-terminal residue" evidence="1">
    <location>
        <position position="83"/>
    </location>
</feature>
<protein>
    <recommendedName>
        <fullName evidence="3">TonB-dependent receptor</fullName>
    </recommendedName>
</protein>
<evidence type="ECO:0000313" key="2">
    <source>
        <dbReference type="Proteomes" id="UP001143391"/>
    </source>
</evidence>